<feature type="region of interest" description="Disordered" evidence="1">
    <location>
        <begin position="345"/>
        <end position="366"/>
    </location>
</feature>
<comment type="caution">
    <text evidence="3">The sequence shown here is derived from an EMBL/GenBank/DDBJ whole genome shotgun (WGS) entry which is preliminary data.</text>
</comment>
<evidence type="ECO:0000259" key="2">
    <source>
        <dbReference type="Pfam" id="PF17936"/>
    </source>
</evidence>
<name>A0ABT7JJA9_9DEIO</name>
<feature type="region of interest" description="Disordered" evidence="1">
    <location>
        <begin position="396"/>
        <end position="421"/>
    </location>
</feature>
<dbReference type="InterPro" id="IPR009282">
    <property type="entry name" value="DUF937"/>
</dbReference>
<dbReference type="Gene3D" id="2.60.40.10">
    <property type="entry name" value="Immunoglobulins"/>
    <property type="match status" value="2"/>
</dbReference>
<evidence type="ECO:0000313" key="4">
    <source>
        <dbReference type="Proteomes" id="UP001302059"/>
    </source>
</evidence>
<dbReference type="InterPro" id="IPR041498">
    <property type="entry name" value="Big_6"/>
</dbReference>
<evidence type="ECO:0000313" key="3">
    <source>
        <dbReference type="EMBL" id="MDL2344538.1"/>
    </source>
</evidence>
<dbReference type="InterPro" id="IPR013783">
    <property type="entry name" value="Ig-like_fold"/>
</dbReference>
<keyword evidence="4" id="KW-1185">Reference proteome</keyword>
<dbReference type="Pfam" id="PF17936">
    <property type="entry name" value="Big_6"/>
    <property type="match status" value="1"/>
</dbReference>
<evidence type="ECO:0000256" key="1">
    <source>
        <dbReference type="SAM" id="MobiDB-lite"/>
    </source>
</evidence>
<organism evidence="3 4">
    <name type="scientific">Deinococcus rhizophilus</name>
    <dbReference type="NCBI Taxonomy" id="3049544"/>
    <lineage>
        <taxon>Bacteria</taxon>
        <taxon>Thermotogati</taxon>
        <taxon>Deinococcota</taxon>
        <taxon>Deinococci</taxon>
        <taxon>Deinococcales</taxon>
        <taxon>Deinococcaceae</taxon>
        <taxon>Deinococcus</taxon>
    </lineage>
</organism>
<protein>
    <submittedName>
        <fullName evidence="3">DUF937 domain-containing protein</fullName>
    </submittedName>
</protein>
<dbReference type="RefSeq" id="WP_285523577.1">
    <property type="nucleotide sequence ID" value="NZ_JASNGB010000089.1"/>
</dbReference>
<gene>
    <name evidence="3" type="ORF">QOL99_10260</name>
</gene>
<dbReference type="Proteomes" id="UP001302059">
    <property type="component" value="Unassembled WGS sequence"/>
</dbReference>
<reference evidence="3 4" key="1">
    <citation type="submission" date="2023-05" db="EMBL/GenBank/DDBJ databases">
        <authorList>
            <person name="Gao F."/>
        </authorList>
    </citation>
    <scope>NUCLEOTIDE SEQUENCE [LARGE SCALE GENOMIC DNA]</scope>
    <source>
        <strain evidence="3 4">MIMF12</strain>
    </source>
</reference>
<feature type="domain" description="Bacterial Ig" evidence="2">
    <location>
        <begin position="528"/>
        <end position="602"/>
    </location>
</feature>
<feature type="compositionally biased region" description="Low complexity" evidence="1">
    <location>
        <begin position="354"/>
        <end position="366"/>
    </location>
</feature>
<feature type="compositionally biased region" description="Polar residues" evidence="1">
    <location>
        <begin position="396"/>
        <end position="405"/>
    </location>
</feature>
<sequence>MTVNDPLVAFFGPATPTLGEVAGLSPADSGRVLRGGLPLLVQALADTDRTPEGRVAIDQAYAAIPNFPSVEAALNAPGGAPELLQAGEVLSANVLSEPLESLAARLGLADSAGATRLLQLALPLLLSLLAGRGLRPGELVGTTPAAGTGTAPGAAGLTAAGLIETLRGRLSGQSGEALGRAAGFTPSTAGRAAAAALPVLLAALARKGQDGAGAADLLNRSRDLEGLAAGPLPTDPAEITRLEGQGRPLVTHLFGSADAVTGRLGSAVGGSGASTGKLLALLAPVVLGLLGREARASGTDAAGLSRVLGDLPGLLPSLIPPGMPSLSALLAPPVVAAATPQVRAAPVPRPAPAPTTRTTTGTTVTPTRRRGGFPWWLIPLLLLLGLGGYWLTGQNGREPTSTSAPAVTPGESLLVTNPTSDATLPAEPFVMSGTAAPDVTLTVSDEGDEVATAAADDAGNWEAQIPAPTPGEHTYTVEGPGGTRSEFKVNVVEETGAATISDDATDSPATGPTTPAAAFAITAPAADAELLAGGFTLSGTGEPGQTVQILEDGTSLGTVMVADDSRWSLDVPSPAEGPHTYAVRDEAGAELSSLPVTVAAADPAASAATCDGPYSLSISGGQTVSEPFRFGGSGEGEGYLVTVRRGERVVGTKRILLDRTCGWSYQSRPGPGEVSYDVRPLDNPNADPLSTVNLTVAD</sequence>
<dbReference type="EMBL" id="JASNGB010000089">
    <property type="protein sequence ID" value="MDL2344538.1"/>
    <property type="molecule type" value="Genomic_DNA"/>
</dbReference>
<proteinExistence type="predicted"/>
<accession>A0ABT7JJA9</accession>
<dbReference type="Pfam" id="PF06078">
    <property type="entry name" value="DUF937"/>
    <property type="match status" value="2"/>
</dbReference>